<dbReference type="Gene3D" id="1.20.1280.50">
    <property type="match status" value="1"/>
</dbReference>
<dbReference type="OMA" id="HIAYPLM"/>
<dbReference type="InterPro" id="IPR036047">
    <property type="entry name" value="F-box-like_dom_sf"/>
</dbReference>
<dbReference type="Pfam" id="PF00646">
    <property type="entry name" value="F-box"/>
    <property type="match status" value="1"/>
</dbReference>
<dbReference type="EMBL" id="PDCK01000040">
    <property type="protein sequence ID" value="PRQ54202.1"/>
    <property type="molecule type" value="Genomic_DNA"/>
</dbReference>
<dbReference type="Gramene" id="PRQ54202">
    <property type="protein sequence ID" value="PRQ54202"/>
    <property type="gene ID" value="RchiOBHm_Chr2g0174881"/>
</dbReference>
<feature type="domain" description="F-box" evidence="1">
    <location>
        <begin position="20"/>
        <end position="58"/>
    </location>
</feature>
<dbReference type="STRING" id="74649.A0A2P6S6A3"/>
<sequence length="407" mass="46119">MMQPLKRCGSSLPETILDYEDILTEILVRVPARTLVRFKCVSKHWLSLISNPNFCHLHTLRNPPHSSISAFFARTSNEFGLVPLDLDHGQTSNSNCNPLNFGHNLYAIEIVQSCNGLFLCCPLPAEDSSFSATTTSKPLYYVLNPTTNQFSTLTPPAAAAATTGKPRVFGCALAFDPSKSPHYKVVFIWCVNEPIHAGWCPYHHIEIYSSETRSWRLLDSSFDTQPQVRYEEGVYCNGAVHWVGTDCEMSYYHIDEERVGLVDGFPRSHEKNLYTRLSRYFRESHGGGHLHLIDIYGYSLTKFEVMEMGRDYSGWFVKYNVDLDPLCTTSPQILRAIFVLLTLAPEENEEDEESSSLLLHTPGKVISYNLRNKTFKSIDLTPKAGVDDSFCRIDLQNYRYVESLGVV</sequence>
<dbReference type="SUPFAM" id="SSF81383">
    <property type="entry name" value="F-box domain"/>
    <property type="match status" value="1"/>
</dbReference>
<dbReference type="InterPro" id="IPR006527">
    <property type="entry name" value="F-box-assoc_dom_typ1"/>
</dbReference>
<dbReference type="Gramene" id="PRQ54206">
    <property type="protein sequence ID" value="PRQ54206"/>
    <property type="gene ID" value="RchiOBHm_Chr2g0174951"/>
</dbReference>
<proteinExistence type="predicted"/>
<organism evidence="3 4">
    <name type="scientific">Rosa chinensis</name>
    <name type="common">China rose</name>
    <dbReference type="NCBI Taxonomy" id="74649"/>
    <lineage>
        <taxon>Eukaryota</taxon>
        <taxon>Viridiplantae</taxon>
        <taxon>Streptophyta</taxon>
        <taxon>Embryophyta</taxon>
        <taxon>Tracheophyta</taxon>
        <taxon>Spermatophyta</taxon>
        <taxon>Magnoliopsida</taxon>
        <taxon>eudicotyledons</taxon>
        <taxon>Gunneridae</taxon>
        <taxon>Pentapetalae</taxon>
        <taxon>rosids</taxon>
        <taxon>fabids</taxon>
        <taxon>Rosales</taxon>
        <taxon>Rosaceae</taxon>
        <taxon>Rosoideae</taxon>
        <taxon>Rosoideae incertae sedis</taxon>
        <taxon>Rosa</taxon>
    </lineage>
</organism>
<dbReference type="NCBIfam" id="TIGR01640">
    <property type="entry name" value="F_box_assoc_1"/>
    <property type="match status" value="1"/>
</dbReference>
<evidence type="ECO:0000259" key="1">
    <source>
        <dbReference type="SMART" id="SM00256"/>
    </source>
</evidence>
<evidence type="ECO:0000313" key="3">
    <source>
        <dbReference type="EMBL" id="PRQ54206.1"/>
    </source>
</evidence>
<comment type="caution">
    <text evidence="3">The sequence shown here is derived from an EMBL/GenBank/DDBJ whole genome shotgun (WGS) entry which is preliminary data.</text>
</comment>
<name>A0A2P6S6A3_ROSCH</name>
<dbReference type="CDD" id="cd22157">
    <property type="entry name" value="F-box_AtFBW1-like"/>
    <property type="match status" value="1"/>
</dbReference>
<dbReference type="PANTHER" id="PTHR35546:SF115">
    <property type="entry name" value="F-BOX DOMAIN-CONTAINING PROTEIN"/>
    <property type="match status" value="1"/>
</dbReference>
<reference evidence="3 4" key="1">
    <citation type="journal article" date="2018" name="Nat. Genet.">
        <title>The Rosa genome provides new insights in the design of modern roses.</title>
        <authorList>
            <person name="Bendahmane M."/>
        </authorList>
    </citation>
    <scope>NUCLEOTIDE SEQUENCE [LARGE SCALE GENOMIC DNA]</scope>
    <source>
        <strain evidence="4">cv. Old Blush</strain>
    </source>
</reference>
<gene>
    <name evidence="2" type="ORF">RchiOBHm_Chr2g0174881</name>
    <name evidence="3" type="ORF">RchiOBHm_Chr2g0174951</name>
</gene>
<evidence type="ECO:0000313" key="2">
    <source>
        <dbReference type="EMBL" id="PRQ54202.1"/>
    </source>
</evidence>
<protein>
    <submittedName>
        <fullName evidence="3">Putative F-box domain-containing protein</fullName>
    </submittedName>
</protein>
<dbReference type="InterPro" id="IPR055290">
    <property type="entry name" value="At3g26010-like"/>
</dbReference>
<keyword evidence="4" id="KW-1185">Reference proteome</keyword>
<dbReference type="SMART" id="SM00256">
    <property type="entry name" value="FBOX"/>
    <property type="match status" value="1"/>
</dbReference>
<dbReference type="InterPro" id="IPR017451">
    <property type="entry name" value="F-box-assoc_interact_dom"/>
</dbReference>
<accession>A0A2P6S6A3</accession>
<dbReference type="InterPro" id="IPR001810">
    <property type="entry name" value="F-box_dom"/>
</dbReference>
<dbReference type="EMBL" id="PDCK01000040">
    <property type="protein sequence ID" value="PRQ54206.1"/>
    <property type="molecule type" value="Genomic_DNA"/>
</dbReference>
<dbReference type="Pfam" id="PF07734">
    <property type="entry name" value="FBA_1"/>
    <property type="match status" value="1"/>
</dbReference>
<dbReference type="Proteomes" id="UP000238479">
    <property type="component" value="Chromosome 2"/>
</dbReference>
<dbReference type="AlphaFoldDB" id="A0A2P6S6A3"/>
<evidence type="ECO:0000313" key="4">
    <source>
        <dbReference type="Proteomes" id="UP000238479"/>
    </source>
</evidence>
<dbReference type="PANTHER" id="PTHR35546">
    <property type="entry name" value="F-BOX PROTEIN INTERACTION DOMAIN PROTEIN-RELATED"/>
    <property type="match status" value="1"/>
</dbReference>